<evidence type="ECO:0000259" key="16">
    <source>
        <dbReference type="PROSITE" id="PS50021"/>
    </source>
</evidence>
<evidence type="ECO:0000256" key="8">
    <source>
        <dbReference type="ARBA" id="ARBA00022999"/>
    </source>
</evidence>
<evidence type="ECO:0000256" key="11">
    <source>
        <dbReference type="PROSITE-ProRule" id="PRU00192"/>
    </source>
</evidence>
<dbReference type="PROSITE" id="PS50001">
    <property type="entry name" value="SH2"/>
    <property type="match status" value="1"/>
</dbReference>
<dbReference type="SMART" id="SM00252">
    <property type="entry name" value="SH2"/>
    <property type="match status" value="1"/>
</dbReference>
<name>A0A5N5Q5F0_PANHP</name>
<dbReference type="SUPFAM" id="SSF50729">
    <property type="entry name" value="PH domain-like"/>
    <property type="match status" value="1"/>
</dbReference>
<dbReference type="GO" id="GO:0005085">
    <property type="term" value="F:guanyl-nucleotide exchange factor activity"/>
    <property type="evidence" value="ECO:0007669"/>
    <property type="project" value="UniProtKB-KW"/>
</dbReference>
<dbReference type="CDD" id="cd21264">
    <property type="entry name" value="CH_VAV3"/>
    <property type="match status" value="1"/>
</dbReference>
<evidence type="ECO:0000259" key="14">
    <source>
        <dbReference type="PROSITE" id="PS50003"/>
    </source>
</evidence>
<dbReference type="SMART" id="SM00325">
    <property type="entry name" value="RhoGEF"/>
    <property type="match status" value="1"/>
</dbReference>
<dbReference type="PROSITE" id="PS00479">
    <property type="entry name" value="ZF_DAG_PE_1"/>
    <property type="match status" value="1"/>
</dbReference>
<dbReference type="PROSITE" id="PS50003">
    <property type="entry name" value="PH_DOMAIN"/>
    <property type="match status" value="1"/>
</dbReference>
<dbReference type="GO" id="GO:0016477">
    <property type="term" value="P:cell migration"/>
    <property type="evidence" value="ECO:0007669"/>
    <property type="project" value="TreeGrafter"/>
</dbReference>
<accession>A0A5N5Q5F0</accession>
<evidence type="ECO:0000313" key="19">
    <source>
        <dbReference type="Proteomes" id="UP000327468"/>
    </source>
</evidence>
<dbReference type="InterPro" id="IPR035899">
    <property type="entry name" value="DBL_dom_sf"/>
</dbReference>
<feature type="domain" description="Calponin-homology (CH)" evidence="16">
    <location>
        <begin position="1"/>
        <end position="120"/>
    </location>
</feature>
<dbReference type="Gene3D" id="3.30.60.20">
    <property type="match status" value="1"/>
</dbReference>
<dbReference type="SMART" id="SM00233">
    <property type="entry name" value="PH"/>
    <property type="match status" value="1"/>
</dbReference>
<dbReference type="PANTHER" id="PTHR45818:SF1">
    <property type="entry name" value="GUANINE NUCLEOTIDE EXCHANGE FACTOR VAV3"/>
    <property type="match status" value="1"/>
</dbReference>
<dbReference type="Pfam" id="PF00017">
    <property type="entry name" value="SH2"/>
    <property type="match status" value="1"/>
</dbReference>
<dbReference type="InterPro" id="IPR022613">
    <property type="entry name" value="CH_CAMSAP_2"/>
</dbReference>
<sequence length="840" mass="97013">MEYWRQCALWLIRCRVLPQSHRVTWETARAFDLAQSLRDGVLLCQLLNNLHPHTINLKEINLRPQMSQFLCLKNIRTFLSACCEVFAMKKSELFEAFDLFDVRDFGKVIDTLSKLSNTTIALQTGIRPFPTEESVEDEDIYNHLEDLIDENGVDDEEDLENGVDDEEDLYDCVYDDDGGGEVYEDLMKMEAGAPPKQAETDIRSCCLAEIRQTEEKYTETLESIEKFFLRPLEQFLTSSEINKVFINIPDLVKVHKTLLQDVQNSVNHHNASNLYQIFIDYKERLLIYGKYCSHVETAIAYLDELCKEKEDVRQKLEVCSKRANNGKFTLRDLLVVPMQRVLKYHLLLQELVKHTNDAVEKSNLRSALDAMKDLAQYVNEVKRDNETLREIDQYQKSIENLNQALLNYGRPKGDGEVRVLTVDKRAKQDRHIFLFDAAVIVCKRRGDVYEMKEVIDLHSFKITNNPTSDKENRKWSYGFYLTHNQGRSGFEFFFKTKELKKKWLEQFGMAISNIRPENGTSNQHEFRMHTFERITACSSCKMLLRGIFNQGYLCSKCGEGAHKECLARVLMCGKGSGSDMVSSRTQDQSHCPRADPGLPKMLAIRNYHGDPVPQCGPALNIQHGDIIELIRADLHSSWWQGKVLTTREVGFFPSDAVKPCPCARPIDYSSQAWFAGGMLRVQAEATLLNRQNSTYLVRHRGHDSNEYAISIKFNNDVKHIKILTRDGYFQIAENRRFRSIMELIEYYKHHSLKEGFRTLDTTLQFAYREPENGGSMLTPKVIGVAIARYDFSSRDMRELSLQEGDIVRIYSKSTTNGWWRGEVNGRVGWFPSTYVEEGEE</sequence>
<evidence type="ECO:0000256" key="4">
    <source>
        <dbReference type="ARBA" id="ARBA00022723"/>
    </source>
</evidence>
<dbReference type="InterPro" id="IPR001452">
    <property type="entry name" value="SH3_domain"/>
</dbReference>
<dbReference type="Proteomes" id="UP000327468">
    <property type="component" value="Chromosome 1"/>
</dbReference>
<dbReference type="GO" id="GO:0008270">
    <property type="term" value="F:zinc ion binding"/>
    <property type="evidence" value="ECO:0007669"/>
    <property type="project" value="UniProtKB-KW"/>
</dbReference>
<gene>
    <name evidence="18" type="ORF">PHYPO_G00010660</name>
</gene>
<evidence type="ECO:0000313" key="18">
    <source>
        <dbReference type="EMBL" id="KAB5587225.1"/>
    </source>
</evidence>
<keyword evidence="7" id="KW-0862">Zinc</keyword>
<dbReference type="Pfam" id="PF07653">
    <property type="entry name" value="SH3_2"/>
    <property type="match status" value="2"/>
</dbReference>
<dbReference type="InterPro" id="IPR001715">
    <property type="entry name" value="CH_dom"/>
</dbReference>
<dbReference type="FunFam" id="3.30.505.10:FF:000024">
    <property type="entry name" value="Vav guanine nucleotide exchange factor 2"/>
    <property type="match status" value="1"/>
</dbReference>
<dbReference type="EMBL" id="VFJC01000002">
    <property type="protein sequence ID" value="KAB5587225.1"/>
    <property type="molecule type" value="Genomic_DNA"/>
</dbReference>
<dbReference type="AlphaFoldDB" id="A0A5N5Q5F0"/>
<evidence type="ECO:0000256" key="10">
    <source>
        <dbReference type="PROSITE-ProRule" id="PRU00191"/>
    </source>
</evidence>
<protein>
    <recommendedName>
        <fullName evidence="20">Guanine nucleotide exchange factor VAV3</fullName>
    </recommendedName>
</protein>
<dbReference type="Gene3D" id="2.30.30.40">
    <property type="entry name" value="SH3 Domains"/>
    <property type="match status" value="2"/>
</dbReference>
<evidence type="ECO:0000256" key="7">
    <source>
        <dbReference type="ARBA" id="ARBA00022833"/>
    </source>
</evidence>
<evidence type="ECO:0008006" key="20">
    <source>
        <dbReference type="Google" id="ProtNLM"/>
    </source>
</evidence>
<evidence type="ECO:0000256" key="2">
    <source>
        <dbReference type="ARBA" id="ARBA00022553"/>
    </source>
</evidence>
<feature type="domain" description="Phorbol-ester/DAG-type" evidence="17">
    <location>
        <begin position="523"/>
        <end position="572"/>
    </location>
</feature>
<dbReference type="InterPro" id="IPR036860">
    <property type="entry name" value="SH2_dom_sf"/>
</dbReference>
<evidence type="ECO:0000256" key="6">
    <source>
        <dbReference type="ARBA" id="ARBA00022771"/>
    </source>
</evidence>
<dbReference type="PROSITE" id="PS50010">
    <property type="entry name" value="DH_2"/>
    <property type="match status" value="1"/>
</dbReference>
<dbReference type="Gene3D" id="1.20.900.10">
    <property type="entry name" value="Dbl homology (DH) domain"/>
    <property type="match status" value="1"/>
</dbReference>
<keyword evidence="1 11" id="KW-0728">SH3 domain</keyword>
<dbReference type="InterPro" id="IPR036028">
    <property type="entry name" value="SH3-like_dom_sf"/>
</dbReference>
<dbReference type="GO" id="GO:0005737">
    <property type="term" value="C:cytoplasm"/>
    <property type="evidence" value="ECO:0007669"/>
    <property type="project" value="TreeGrafter"/>
</dbReference>
<dbReference type="CDD" id="cd01223">
    <property type="entry name" value="PH_Vav"/>
    <property type="match status" value="1"/>
</dbReference>
<evidence type="ECO:0000259" key="17">
    <source>
        <dbReference type="PROSITE" id="PS50081"/>
    </source>
</evidence>
<dbReference type="Gene3D" id="3.30.505.10">
    <property type="entry name" value="SH2 domain"/>
    <property type="match status" value="1"/>
</dbReference>
<keyword evidence="4" id="KW-0479">Metal-binding</keyword>
<dbReference type="InterPro" id="IPR001849">
    <property type="entry name" value="PH_domain"/>
</dbReference>
<evidence type="ECO:0000256" key="9">
    <source>
        <dbReference type="ARBA" id="ARBA00023288"/>
    </source>
</evidence>
<dbReference type="FunFam" id="2.30.30.40:FF:000039">
    <property type="entry name" value="Vav guanine nucleotide exchange factor 3"/>
    <property type="match status" value="1"/>
</dbReference>
<dbReference type="PRINTS" id="PR01887">
    <property type="entry name" value="SPECTRNALPHA"/>
</dbReference>
<feature type="domain" description="SH3" evidence="13">
    <location>
        <begin position="780"/>
        <end position="840"/>
    </location>
</feature>
<keyword evidence="5" id="KW-0677">Repeat</keyword>
<dbReference type="PROSITE" id="PS50021">
    <property type="entry name" value="CH"/>
    <property type="match status" value="1"/>
</dbReference>
<dbReference type="Pfam" id="PF22697">
    <property type="entry name" value="SOS1_NGEF_PH"/>
    <property type="match status" value="1"/>
</dbReference>
<keyword evidence="19" id="KW-1185">Reference proteome</keyword>
<evidence type="ECO:0000259" key="15">
    <source>
        <dbReference type="PROSITE" id="PS50010"/>
    </source>
</evidence>
<dbReference type="InterPro" id="IPR011993">
    <property type="entry name" value="PH-like_dom_sf"/>
</dbReference>
<dbReference type="Pfam" id="PF00621">
    <property type="entry name" value="RhoGEF"/>
    <property type="match status" value="1"/>
</dbReference>
<dbReference type="SMART" id="SM00109">
    <property type="entry name" value="C1"/>
    <property type="match status" value="1"/>
</dbReference>
<dbReference type="PROSITE" id="PS00741">
    <property type="entry name" value="DH_1"/>
    <property type="match status" value="1"/>
</dbReference>
<dbReference type="FunFam" id="3.30.60.20:FF:000015">
    <property type="entry name" value="Vav guanine nucleotide exchange factor 1"/>
    <property type="match status" value="1"/>
</dbReference>
<dbReference type="GO" id="GO:0005886">
    <property type="term" value="C:plasma membrane"/>
    <property type="evidence" value="ECO:0007669"/>
    <property type="project" value="TreeGrafter"/>
</dbReference>
<dbReference type="InterPro" id="IPR002219">
    <property type="entry name" value="PKC_DAG/PE"/>
</dbReference>
<comment type="caution">
    <text evidence="18">The sequence shown here is derived from an EMBL/GenBank/DDBJ whole genome shotgun (WGS) entry which is preliminary data.</text>
</comment>
<keyword evidence="6" id="KW-0863">Zinc-finger</keyword>
<evidence type="ECO:0000256" key="1">
    <source>
        <dbReference type="ARBA" id="ARBA00022443"/>
    </source>
</evidence>
<feature type="domain" description="SH3" evidence="13">
    <location>
        <begin position="596"/>
        <end position="662"/>
    </location>
</feature>
<dbReference type="FunFam" id="1.10.418.10:FF:000019">
    <property type="entry name" value="Vav guanine nucleotide exchange factor 2"/>
    <property type="match status" value="1"/>
</dbReference>
<dbReference type="PRINTS" id="PR00401">
    <property type="entry name" value="SH2DOMAIN"/>
</dbReference>
<dbReference type="PANTHER" id="PTHR45818">
    <property type="entry name" value="PROTEIN VAV"/>
    <property type="match status" value="1"/>
</dbReference>
<evidence type="ECO:0000259" key="12">
    <source>
        <dbReference type="PROSITE" id="PS50001"/>
    </source>
</evidence>
<feature type="domain" description="SH2" evidence="12">
    <location>
        <begin position="673"/>
        <end position="763"/>
    </location>
</feature>
<keyword evidence="9" id="KW-0449">Lipoprotein</keyword>
<dbReference type="CDD" id="cd00160">
    <property type="entry name" value="RhoGEF"/>
    <property type="match status" value="1"/>
</dbReference>
<dbReference type="FunFam" id="2.30.29.30:FF:000050">
    <property type="entry name" value="Vav guanine nucleotide exchange factor 2"/>
    <property type="match status" value="1"/>
</dbReference>
<dbReference type="InterPro" id="IPR000980">
    <property type="entry name" value="SH2"/>
</dbReference>
<dbReference type="SMART" id="SM00326">
    <property type="entry name" value="SH3"/>
    <property type="match status" value="2"/>
</dbReference>
<dbReference type="InterPro" id="IPR037832">
    <property type="entry name" value="PH_Vav"/>
</dbReference>
<feature type="domain" description="DH" evidence="15">
    <location>
        <begin position="202"/>
        <end position="381"/>
    </location>
</feature>
<keyword evidence="2" id="KW-0597">Phosphoprotein</keyword>
<dbReference type="InterPro" id="IPR001331">
    <property type="entry name" value="GDS_CDC24_CS"/>
</dbReference>
<dbReference type="SUPFAM" id="SSF55550">
    <property type="entry name" value="SH2 domain"/>
    <property type="match status" value="1"/>
</dbReference>
<dbReference type="InterPro" id="IPR036872">
    <property type="entry name" value="CH_dom_sf"/>
</dbReference>
<dbReference type="PROSITE" id="PS50002">
    <property type="entry name" value="SH3"/>
    <property type="match status" value="2"/>
</dbReference>
<evidence type="ECO:0000256" key="3">
    <source>
        <dbReference type="ARBA" id="ARBA00022658"/>
    </source>
</evidence>
<keyword evidence="3" id="KW-0344">Guanine-nucleotide releasing factor</keyword>
<keyword evidence="8 10" id="KW-0727">SH2 domain</keyword>
<dbReference type="InterPro" id="IPR000219">
    <property type="entry name" value="DH_dom"/>
</dbReference>
<dbReference type="GO" id="GO:0035556">
    <property type="term" value="P:intracellular signal transduction"/>
    <property type="evidence" value="ECO:0007669"/>
    <property type="project" value="InterPro"/>
</dbReference>
<dbReference type="SUPFAM" id="SSF48065">
    <property type="entry name" value="DBL homology domain (DH-domain)"/>
    <property type="match status" value="1"/>
</dbReference>
<evidence type="ECO:0000256" key="5">
    <source>
        <dbReference type="ARBA" id="ARBA00022737"/>
    </source>
</evidence>
<dbReference type="SUPFAM" id="SSF47576">
    <property type="entry name" value="Calponin-homology domain, CH-domain"/>
    <property type="match status" value="1"/>
</dbReference>
<dbReference type="InterPro" id="IPR055251">
    <property type="entry name" value="SOS1_NGEF_PH"/>
</dbReference>
<proteinExistence type="predicted"/>
<dbReference type="FunFam" id="1.20.900.10:FF:000009">
    <property type="entry name" value="Vav guanine nucleotide exchange factor 1"/>
    <property type="match status" value="1"/>
</dbReference>
<dbReference type="PRINTS" id="PR00452">
    <property type="entry name" value="SH3DOMAIN"/>
</dbReference>
<dbReference type="Gene3D" id="1.10.418.10">
    <property type="entry name" value="Calponin-like domain"/>
    <property type="match status" value="1"/>
</dbReference>
<reference evidence="18 19" key="1">
    <citation type="submission" date="2019-06" db="EMBL/GenBank/DDBJ databases">
        <title>A chromosome-scale genome assembly of the striped catfish, Pangasianodon hypophthalmus.</title>
        <authorList>
            <person name="Wen M."/>
            <person name="Zahm M."/>
            <person name="Roques C."/>
            <person name="Cabau C."/>
            <person name="Klopp C."/>
            <person name="Donnadieu C."/>
            <person name="Jouanno E."/>
            <person name="Avarre J.-C."/>
            <person name="Campet M."/>
            <person name="Ha T.T.T."/>
            <person name="Dugue R."/>
            <person name="Lampietro C."/>
            <person name="Louis A."/>
            <person name="Herpin A."/>
            <person name="Echchiki A."/>
            <person name="Berthelot C."/>
            <person name="Parey E."/>
            <person name="Roest-Crollius H."/>
            <person name="Braasch I."/>
            <person name="Postlethwait J."/>
            <person name="Bobe J."/>
            <person name="Montfort J."/>
            <person name="Bouchez O."/>
            <person name="Begum T."/>
            <person name="Schartl M."/>
            <person name="Guiguen Y."/>
        </authorList>
    </citation>
    <scope>NUCLEOTIDE SEQUENCE [LARGE SCALE GENOMIC DNA]</scope>
    <source>
        <strain evidence="18 19">Indonesia</strain>
        <tissue evidence="18">Blood</tissue>
    </source>
</reference>
<dbReference type="SUPFAM" id="SSF50044">
    <property type="entry name" value="SH3-domain"/>
    <property type="match status" value="2"/>
</dbReference>
<dbReference type="Gene3D" id="2.30.29.30">
    <property type="entry name" value="Pleckstrin-homology domain (PH domain)/Phosphotyrosine-binding domain (PTB)"/>
    <property type="match status" value="1"/>
</dbReference>
<organism evidence="18 19">
    <name type="scientific">Pangasianodon hypophthalmus</name>
    <name type="common">Striped catfish</name>
    <name type="synonym">Helicophagus hypophthalmus</name>
    <dbReference type="NCBI Taxonomy" id="310915"/>
    <lineage>
        <taxon>Eukaryota</taxon>
        <taxon>Metazoa</taxon>
        <taxon>Chordata</taxon>
        <taxon>Craniata</taxon>
        <taxon>Vertebrata</taxon>
        <taxon>Euteleostomi</taxon>
        <taxon>Actinopterygii</taxon>
        <taxon>Neopterygii</taxon>
        <taxon>Teleostei</taxon>
        <taxon>Ostariophysi</taxon>
        <taxon>Siluriformes</taxon>
        <taxon>Pangasiidae</taxon>
        <taxon>Pangasianodon</taxon>
    </lineage>
</organism>
<dbReference type="Pfam" id="PF00130">
    <property type="entry name" value="C1_1"/>
    <property type="match status" value="1"/>
</dbReference>
<dbReference type="SMART" id="SM00033">
    <property type="entry name" value="CH"/>
    <property type="match status" value="1"/>
</dbReference>
<feature type="domain" description="PH" evidence="14">
    <location>
        <begin position="410"/>
        <end position="512"/>
    </location>
</feature>
<evidence type="ECO:0000259" key="13">
    <source>
        <dbReference type="PROSITE" id="PS50002"/>
    </source>
</evidence>
<dbReference type="Pfam" id="PF11971">
    <property type="entry name" value="CAMSAP_CH"/>
    <property type="match status" value="1"/>
</dbReference>
<dbReference type="PROSITE" id="PS50081">
    <property type="entry name" value="ZF_DAG_PE_2"/>
    <property type="match status" value="1"/>
</dbReference>